<comment type="caution">
    <text evidence="1">The sequence shown here is derived from an EMBL/GenBank/DDBJ whole genome shotgun (WGS) entry which is preliminary data.</text>
</comment>
<dbReference type="AlphaFoldDB" id="A0A7C4NQ30"/>
<evidence type="ECO:0000313" key="1">
    <source>
        <dbReference type="EMBL" id="HGQ85058.1"/>
    </source>
</evidence>
<dbReference type="EMBL" id="DSZN01000022">
    <property type="protein sequence ID" value="HGQ85058.1"/>
    <property type="molecule type" value="Genomic_DNA"/>
</dbReference>
<organism evidence="1">
    <name type="scientific">Thermodesulfobacterium geofontis</name>
    <dbReference type="NCBI Taxonomy" id="1295609"/>
    <lineage>
        <taxon>Bacteria</taxon>
        <taxon>Pseudomonadati</taxon>
        <taxon>Thermodesulfobacteriota</taxon>
        <taxon>Thermodesulfobacteria</taxon>
        <taxon>Thermodesulfobacteriales</taxon>
        <taxon>Thermodesulfobacteriaceae</taxon>
        <taxon>Thermodesulfobacterium</taxon>
    </lineage>
</organism>
<protein>
    <submittedName>
        <fullName evidence="1">Uncharacterized protein</fullName>
    </submittedName>
</protein>
<name>A0A7C4NQ30_9BACT</name>
<sequence length="125" mass="14500">MAKQKLKGKNKNIAIDQISTIDTHTEGVIEIEKYLYDMLRDRDNDLLSISEQLYNKILSKLQDSNNQEYVCSLISKCISDYAYTHLLHRFVDQHVVFIKINEDGTEEVIKDNTKKVIKNFGAPLH</sequence>
<reference evidence="1" key="1">
    <citation type="journal article" date="2020" name="mSystems">
        <title>Genome- and Community-Level Interaction Insights into Carbon Utilization and Element Cycling Functions of Hydrothermarchaeota in Hydrothermal Sediment.</title>
        <authorList>
            <person name="Zhou Z."/>
            <person name="Liu Y."/>
            <person name="Xu W."/>
            <person name="Pan J."/>
            <person name="Luo Z.H."/>
            <person name="Li M."/>
        </authorList>
    </citation>
    <scope>NUCLEOTIDE SEQUENCE [LARGE SCALE GENOMIC DNA]</scope>
    <source>
        <strain evidence="1">SpSt-6</strain>
    </source>
</reference>
<gene>
    <name evidence="1" type="ORF">ENT66_01320</name>
</gene>
<accession>A0A7C4NQ30</accession>
<proteinExistence type="predicted"/>